<dbReference type="PANTHER" id="PTHR38011:SF2">
    <property type="entry name" value="BIFUNCTIONAL DEAMINASE-REDUCTASE DOMAIN PROTEIN"/>
    <property type="match status" value="1"/>
</dbReference>
<reference evidence="2 3" key="1">
    <citation type="submission" date="2022-02" db="EMBL/GenBank/DDBJ databases">
        <title>The car tank lid bacteriome: a reservoir of bacteria with potential in bioremediation of fuel.</title>
        <authorList>
            <person name="Vidal-Verdu A."/>
            <person name="Gomez-Martinez D."/>
            <person name="Latorre-Perez A."/>
            <person name="Pereto J."/>
            <person name="Porcar M."/>
        </authorList>
    </citation>
    <scope>NUCLEOTIDE SEQUENCE [LARGE SCALE GENOMIC DNA]</scope>
    <source>
        <strain evidence="2 3">4D.3</strain>
    </source>
</reference>
<dbReference type="Proteomes" id="UP001651050">
    <property type="component" value="Unassembled WGS sequence"/>
</dbReference>
<sequence>MRLSVNIFTSLDGVVQGPGGPDEDTRGGFAQGGWFVPFTTDPMFGEVVDGWFAEVDAFLLGRTTYDIFVASWAQVTDPEDALAARINAGPRYVVSATLSEPEWPGTTVIDPAHLAARVQALKDGPDGELQVHGSARLASTLHDLGLVDVYRVFVAPAVIGSGARLFGDGAAPSGLAVTRSRIGDSGLVYLELEPRPLERGVADVVDGEQSVRPVE</sequence>
<protein>
    <submittedName>
        <fullName evidence="2">Dihydrofolate reductase family protein</fullName>
    </submittedName>
</protein>
<dbReference type="InterPro" id="IPR002734">
    <property type="entry name" value="RibDG_C"/>
</dbReference>
<dbReference type="Gene3D" id="3.40.430.10">
    <property type="entry name" value="Dihydrofolate Reductase, subunit A"/>
    <property type="match status" value="1"/>
</dbReference>
<dbReference type="RefSeq" id="WP_416342203.1">
    <property type="nucleotide sequence ID" value="NZ_JALQCY010000001.1"/>
</dbReference>
<dbReference type="SUPFAM" id="SSF53597">
    <property type="entry name" value="Dihydrofolate reductase-like"/>
    <property type="match status" value="1"/>
</dbReference>
<dbReference type="Pfam" id="PF01872">
    <property type="entry name" value="RibD_C"/>
    <property type="match status" value="1"/>
</dbReference>
<evidence type="ECO:0000313" key="3">
    <source>
        <dbReference type="Proteomes" id="UP001651050"/>
    </source>
</evidence>
<feature type="domain" description="Bacterial bifunctional deaminase-reductase C-terminal" evidence="1">
    <location>
        <begin position="4"/>
        <end position="175"/>
    </location>
</feature>
<keyword evidence="3" id="KW-1185">Reference proteome</keyword>
<dbReference type="InterPro" id="IPR050765">
    <property type="entry name" value="Riboflavin_Biosynth_HTPR"/>
</dbReference>
<comment type="caution">
    <text evidence="2">The sequence shown here is derived from an EMBL/GenBank/DDBJ whole genome shotgun (WGS) entry which is preliminary data.</text>
</comment>
<evidence type="ECO:0000259" key="1">
    <source>
        <dbReference type="Pfam" id="PF01872"/>
    </source>
</evidence>
<dbReference type="EMBL" id="JALQCY010000001">
    <property type="protein sequence ID" value="MCK9792328.1"/>
    <property type="molecule type" value="Genomic_DNA"/>
</dbReference>
<dbReference type="InterPro" id="IPR024072">
    <property type="entry name" value="DHFR-like_dom_sf"/>
</dbReference>
<accession>A0ABT0IYM8</accession>
<gene>
    <name evidence="2" type="ORF">M1843_01030</name>
</gene>
<organism evidence="2 3">
    <name type="scientific">Isoptericola peretonis</name>
    <dbReference type="NCBI Taxonomy" id="2918523"/>
    <lineage>
        <taxon>Bacteria</taxon>
        <taxon>Bacillati</taxon>
        <taxon>Actinomycetota</taxon>
        <taxon>Actinomycetes</taxon>
        <taxon>Micrococcales</taxon>
        <taxon>Promicromonosporaceae</taxon>
        <taxon>Isoptericola</taxon>
    </lineage>
</organism>
<dbReference type="PANTHER" id="PTHR38011">
    <property type="entry name" value="DIHYDROFOLATE REDUCTASE FAMILY PROTEIN (AFU_ORTHOLOGUE AFUA_8G06820)"/>
    <property type="match status" value="1"/>
</dbReference>
<proteinExistence type="predicted"/>
<evidence type="ECO:0000313" key="2">
    <source>
        <dbReference type="EMBL" id="MCK9792328.1"/>
    </source>
</evidence>
<name>A0ABT0IYM8_9MICO</name>